<evidence type="ECO:0000313" key="3">
    <source>
        <dbReference type="EMBL" id="MBA5607112.1"/>
    </source>
</evidence>
<dbReference type="GO" id="GO:0009279">
    <property type="term" value="C:cell outer membrane"/>
    <property type="evidence" value="ECO:0007669"/>
    <property type="project" value="UniProtKB-SubCell"/>
</dbReference>
<evidence type="ECO:0000256" key="2">
    <source>
        <dbReference type="SAM" id="SignalP"/>
    </source>
</evidence>
<dbReference type="Gene3D" id="2.40.160.20">
    <property type="match status" value="1"/>
</dbReference>
<evidence type="ECO:0008006" key="5">
    <source>
        <dbReference type="Google" id="ProtNLM"/>
    </source>
</evidence>
<feature type="chain" id="PRO_5030657013" description="OmpW family protein" evidence="2">
    <location>
        <begin position="21"/>
        <end position="236"/>
    </location>
</feature>
<dbReference type="PANTHER" id="PTHR36920">
    <property type="match status" value="1"/>
</dbReference>
<comment type="caution">
    <text evidence="3">The sequence shown here is derived from an EMBL/GenBank/DDBJ whole genome shotgun (WGS) entry which is preliminary data.</text>
</comment>
<dbReference type="EMBL" id="JACEZS010000015">
    <property type="protein sequence ID" value="MBA5607112.1"/>
    <property type="molecule type" value="Genomic_DNA"/>
</dbReference>
<sequence>MMKLSICALALLAGAGQVHATDAADAADTGLAPANQLRAGFYAVSYDSRADDVTGPFTPAGINLSLRSVRTPYFAYARRLSAHWELELAAGVPPTTHTVGKGPARLGSIPFDGQVVATARWFSPTLLLNYRLGREGDALRPYAGLGVNYTAFFERDSTPAGDAVNGGPTRISLSRSIGPAATAGLSYRLTPAVSMIASYSRVRVNSHYQSDTAGIVRTTNIRFNPAAWVLAVGYAF</sequence>
<evidence type="ECO:0000256" key="1">
    <source>
        <dbReference type="ARBA" id="ARBA00004442"/>
    </source>
</evidence>
<dbReference type="AlphaFoldDB" id="A0A7W2I7Z4"/>
<dbReference type="InterPro" id="IPR011250">
    <property type="entry name" value="OMP/PagP_B-barrel"/>
</dbReference>
<dbReference type="PANTHER" id="PTHR36920:SF1">
    <property type="entry name" value="OUTER MEMBRANE PROTEIN W"/>
    <property type="match status" value="1"/>
</dbReference>
<accession>A0A7W2I7Z4</accession>
<dbReference type="GO" id="GO:0055085">
    <property type="term" value="P:transmembrane transport"/>
    <property type="evidence" value="ECO:0007669"/>
    <property type="project" value="TreeGrafter"/>
</dbReference>
<dbReference type="InterPro" id="IPR005618">
    <property type="entry name" value="OMPW"/>
</dbReference>
<dbReference type="Pfam" id="PF03922">
    <property type="entry name" value="OmpW"/>
    <property type="match status" value="1"/>
</dbReference>
<evidence type="ECO:0000313" key="4">
    <source>
        <dbReference type="Proteomes" id="UP000566711"/>
    </source>
</evidence>
<organism evidence="3 4">
    <name type="scientific">Rugamonas fusca</name>
    <dbReference type="NCBI Taxonomy" id="2758568"/>
    <lineage>
        <taxon>Bacteria</taxon>
        <taxon>Pseudomonadati</taxon>
        <taxon>Pseudomonadota</taxon>
        <taxon>Betaproteobacteria</taxon>
        <taxon>Burkholderiales</taxon>
        <taxon>Oxalobacteraceae</taxon>
        <taxon>Telluria group</taxon>
        <taxon>Rugamonas</taxon>
    </lineage>
</organism>
<feature type="signal peptide" evidence="2">
    <location>
        <begin position="1"/>
        <end position="20"/>
    </location>
</feature>
<keyword evidence="4" id="KW-1185">Reference proteome</keyword>
<protein>
    <recommendedName>
        <fullName evidence="5">OmpW family protein</fullName>
    </recommendedName>
</protein>
<dbReference type="RefSeq" id="WP_182219342.1">
    <property type="nucleotide sequence ID" value="NZ_JACEZS010000015.1"/>
</dbReference>
<dbReference type="SUPFAM" id="SSF56925">
    <property type="entry name" value="OMPA-like"/>
    <property type="match status" value="1"/>
</dbReference>
<dbReference type="Proteomes" id="UP000566711">
    <property type="component" value="Unassembled WGS sequence"/>
</dbReference>
<comment type="subcellular location">
    <subcellularLocation>
        <location evidence="1">Cell outer membrane</location>
    </subcellularLocation>
</comment>
<gene>
    <name evidence="3" type="ORF">H3H36_17275</name>
</gene>
<proteinExistence type="predicted"/>
<reference evidence="3 4" key="1">
    <citation type="submission" date="2020-07" db="EMBL/GenBank/DDBJ databases">
        <title>Novel species isolated from subtropical streams in China.</title>
        <authorList>
            <person name="Lu H."/>
        </authorList>
    </citation>
    <scope>NUCLEOTIDE SEQUENCE [LARGE SCALE GENOMIC DNA]</scope>
    <source>
        <strain evidence="3 4">FT3S</strain>
    </source>
</reference>
<keyword evidence="2" id="KW-0732">Signal</keyword>
<name>A0A7W2I7Z4_9BURK</name>